<evidence type="ECO:0000313" key="3">
    <source>
        <dbReference type="Proteomes" id="UP001218188"/>
    </source>
</evidence>
<sequence length="170" mass="18641">MSFALIPAQTSLLGHSCGARTLLSRDGKAGRRLCFTAWADGNNNHAAWGTQSRNSLERVPCLRQTQAEPVDSIVCSVISVAQGRFPASDWAFTMFVNRAKNPETHLNQSKILHGGSQDGPVLPKIYTKDRTRKQNEQNSLQTVFTAQTVENRESAELVGDENGRTWAGGQ</sequence>
<dbReference type="Proteomes" id="UP001218188">
    <property type="component" value="Unassembled WGS sequence"/>
</dbReference>
<dbReference type="EMBL" id="JARJCM010000201">
    <property type="protein sequence ID" value="KAJ7022849.1"/>
    <property type="molecule type" value="Genomic_DNA"/>
</dbReference>
<evidence type="ECO:0000256" key="1">
    <source>
        <dbReference type="SAM" id="MobiDB-lite"/>
    </source>
</evidence>
<proteinExistence type="predicted"/>
<gene>
    <name evidence="2" type="ORF">C8F04DRAFT_1309995</name>
</gene>
<reference evidence="2" key="1">
    <citation type="submission" date="2023-03" db="EMBL/GenBank/DDBJ databases">
        <title>Massive genome expansion in bonnet fungi (Mycena s.s.) driven by repeated elements and novel gene families across ecological guilds.</title>
        <authorList>
            <consortium name="Lawrence Berkeley National Laboratory"/>
            <person name="Harder C.B."/>
            <person name="Miyauchi S."/>
            <person name="Viragh M."/>
            <person name="Kuo A."/>
            <person name="Thoen E."/>
            <person name="Andreopoulos B."/>
            <person name="Lu D."/>
            <person name="Skrede I."/>
            <person name="Drula E."/>
            <person name="Henrissat B."/>
            <person name="Morin E."/>
            <person name="Kohler A."/>
            <person name="Barry K."/>
            <person name="LaButti K."/>
            <person name="Morin E."/>
            <person name="Salamov A."/>
            <person name="Lipzen A."/>
            <person name="Mereny Z."/>
            <person name="Hegedus B."/>
            <person name="Baldrian P."/>
            <person name="Stursova M."/>
            <person name="Weitz H."/>
            <person name="Taylor A."/>
            <person name="Grigoriev I.V."/>
            <person name="Nagy L.G."/>
            <person name="Martin F."/>
            <person name="Kauserud H."/>
        </authorList>
    </citation>
    <scope>NUCLEOTIDE SEQUENCE</scope>
    <source>
        <strain evidence="2">CBHHK200</strain>
    </source>
</reference>
<organism evidence="2 3">
    <name type="scientific">Mycena alexandri</name>
    <dbReference type="NCBI Taxonomy" id="1745969"/>
    <lineage>
        <taxon>Eukaryota</taxon>
        <taxon>Fungi</taxon>
        <taxon>Dikarya</taxon>
        <taxon>Basidiomycota</taxon>
        <taxon>Agaricomycotina</taxon>
        <taxon>Agaricomycetes</taxon>
        <taxon>Agaricomycetidae</taxon>
        <taxon>Agaricales</taxon>
        <taxon>Marasmiineae</taxon>
        <taxon>Mycenaceae</taxon>
        <taxon>Mycena</taxon>
    </lineage>
</organism>
<protein>
    <submittedName>
        <fullName evidence="2">Uncharacterized protein</fullName>
    </submittedName>
</protein>
<feature type="region of interest" description="Disordered" evidence="1">
    <location>
        <begin position="151"/>
        <end position="170"/>
    </location>
</feature>
<accession>A0AAD6S7W2</accession>
<evidence type="ECO:0000313" key="2">
    <source>
        <dbReference type="EMBL" id="KAJ7022849.1"/>
    </source>
</evidence>
<dbReference type="AlphaFoldDB" id="A0AAD6S7W2"/>
<keyword evidence="3" id="KW-1185">Reference proteome</keyword>
<comment type="caution">
    <text evidence="2">The sequence shown here is derived from an EMBL/GenBank/DDBJ whole genome shotgun (WGS) entry which is preliminary data.</text>
</comment>
<name>A0AAD6S7W2_9AGAR</name>